<evidence type="ECO:0000313" key="1">
    <source>
        <dbReference type="EMBL" id="OIV99003.1"/>
    </source>
</evidence>
<keyword evidence="2" id="KW-1185">Reference proteome</keyword>
<sequence>MHENCKASKTGQEKETKDAPSIVNVNWQQGLNFGLFPFHFAPFSWNIEVWASLVHVHRYGCYLIIRL</sequence>
<dbReference type="Gramene" id="OIV99003">
    <property type="protein sequence ID" value="OIV99003"/>
    <property type="gene ID" value="TanjilG_29406"/>
</dbReference>
<proteinExistence type="predicted"/>
<evidence type="ECO:0000313" key="2">
    <source>
        <dbReference type="Proteomes" id="UP000188354"/>
    </source>
</evidence>
<dbReference type="Proteomes" id="UP000188354">
    <property type="component" value="Chromosome LG13"/>
</dbReference>
<reference evidence="1 2" key="1">
    <citation type="journal article" date="2017" name="Plant Biotechnol. J.">
        <title>A comprehensive draft genome sequence for lupin (Lupinus angustifolius), an emerging health food: insights into plant-microbe interactions and legume evolution.</title>
        <authorList>
            <person name="Hane J.K."/>
            <person name="Ming Y."/>
            <person name="Kamphuis L.G."/>
            <person name="Nelson M.N."/>
            <person name="Garg G."/>
            <person name="Atkins C.A."/>
            <person name="Bayer P.E."/>
            <person name="Bravo A."/>
            <person name="Bringans S."/>
            <person name="Cannon S."/>
            <person name="Edwards D."/>
            <person name="Foley R."/>
            <person name="Gao L.L."/>
            <person name="Harrison M.J."/>
            <person name="Huang W."/>
            <person name="Hurgobin B."/>
            <person name="Li S."/>
            <person name="Liu C.W."/>
            <person name="McGrath A."/>
            <person name="Morahan G."/>
            <person name="Murray J."/>
            <person name="Weller J."/>
            <person name="Jian J."/>
            <person name="Singh K.B."/>
        </authorList>
    </citation>
    <scope>NUCLEOTIDE SEQUENCE [LARGE SCALE GENOMIC DNA]</scope>
    <source>
        <strain evidence="2">cv. Tanjil</strain>
        <tissue evidence="1">Whole plant</tissue>
    </source>
</reference>
<protein>
    <submittedName>
        <fullName evidence="1">Uncharacterized protein</fullName>
    </submittedName>
</protein>
<name>A0A1J7GF23_LUPAN</name>
<accession>A0A1J7GF23</accession>
<organism evidence="1 2">
    <name type="scientific">Lupinus angustifolius</name>
    <name type="common">Narrow-leaved blue lupine</name>
    <dbReference type="NCBI Taxonomy" id="3871"/>
    <lineage>
        <taxon>Eukaryota</taxon>
        <taxon>Viridiplantae</taxon>
        <taxon>Streptophyta</taxon>
        <taxon>Embryophyta</taxon>
        <taxon>Tracheophyta</taxon>
        <taxon>Spermatophyta</taxon>
        <taxon>Magnoliopsida</taxon>
        <taxon>eudicotyledons</taxon>
        <taxon>Gunneridae</taxon>
        <taxon>Pentapetalae</taxon>
        <taxon>rosids</taxon>
        <taxon>fabids</taxon>
        <taxon>Fabales</taxon>
        <taxon>Fabaceae</taxon>
        <taxon>Papilionoideae</taxon>
        <taxon>50 kb inversion clade</taxon>
        <taxon>genistoids sensu lato</taxon>
        <taxon>core genistoids</taxon>
        <taxon>Genisteae</taxon>
        <taxon>Lupinus</taxon>
    </lineage>
</organism>
<gene>
    <name evidence="1" type="ORF">TanjilG_29406</name>
</gene>
<dbReference type="EMBL" id="CM007373">
    <property type="protein sequence ID" value="OIV99003.1"/>
    <property type="molecule type" value="Genomic_DNA"/>
</dbReference>
<dbReference type="AlphaFoldDB" id="A0A1J7GF23"/>